<protein>
    <submittedName>
        <fullName evidence="7">Cysteine synthase A</fullName>
    </submittedName>
</protein>
<gene>
    <name evidence="7" type="primary">cysK</name>
    <name evidence="7" type="ORF">CBG59_05255</name>
</gene>
<feature type="binding site" evidence="4">
    <location>
        <position position="72"/>
    </location>
    <ligand>
        <name>pyridoxal 5'-phosphate</name>
        <dbReference type="ChEBI" id="CHEBI:597326"/>
    </ligand>
</feature>
<dbReference type="Pfam" id="PF00291">
    <property type="entry name" value="PALP"/>
    <property type="match status" value="1"/>
</dbReference>
<dbReference type="NCBIfam" id="TIGR01136">
    <property type="entry name" value="cysKM"/>
    <property type="match status" value="1"/>
</dbReference>
<evidence type="ECO:0000313" key="7">
    <source>
        <dbReference type="EMBL" id="PHI13156.1"/>
    </source>
</evidence>
<name>A0A2C6C2Z2_FUSNP</name>
<organism evidence="7 8">
    <name type="scientific">Fusobacterium nucleatum subsp. polymorphum</name>
    <name type="common">Fusobacterium polymorphum</name>
    <dbReference type="NCBI Taxonomy" id="76857"/>
    <lineage>
        <taxon>Bacteria</taxon>
        <taxon>Fusobacteriati</taxon>
        <taxon>Fusobacteriota</taxon>
        <taxon>Fusobacteriia</taxon>
        <taxon>Fusobacteriales</taxon>
        <taxon>Fusobacteriaceae</taxon>
        <taxon>Fusobacterium</taxon>
    </lineage>
</organism>
<dbReference type="AlphaFoldDB" id="A0A2C6C2Z2"/>
<proteinExistence type="inferred from homology"/>
<dbReference type="PANTHER" id="PTHR10314">
    <property type="entry name" value="CYSTATHIONINE BETA-SYNTHASE"/>
    <property type="match status" value="1"/>
</dbReference>
<dbReference type="FunFam" id="3.40.50.1100:FF:000118">
    <property type="entry name" value="Related to CYS4-cystathionine beta-synthase"/>
    <property type="match status" value="1"/>
</dbReference>
<dbReference type="InterPro" id="IPR050214">
    <property type="entry name" value="Cys_Synth/Cystath_Beta-Synth"/>
</dbReference>
<evidence type="ECO:0000256" key="2">
    <source>
        <dbReference type="ARBA" id="ARBA00007103"/>
    </source>
</evidence>
<evidence type="ECO:0000256" key="3">
    <source>
        <dbReference type="ARBA" id="ARBA00022898"/>
    </source>
</evidence>
<dbReference type="InterPro" id="IPR005859">
    <property type="entry name" value="CysK"/>
</dbReference>
<sequence length="304" mass="32415">MIYNNLLDLIGNTPVVKVNFKDENIADVYVKLEKFNLSGSVKDRAALGMIEAAEKEGLLKEGSVIIEPTSGNTGIALALIGRLKGYKVIIVMPDTMSIERRATLKAYGAELILTDGTKGMGEAIAVAEKLAAENPNYFLPQQFNNKANPEKHYETTGKELLDDFKVIDAFVAGVGTGGTIVGVAKRLKERSKDTKVIGVEPSTSAVLSGEKPGKHSIQGIGTGFIPKNYDASVVDEIVKISSEEAFEYAKKASHDFGLFVGISSGANIAAAYQVAKKLGKGKIVVTLAPDGGEKYLSVEAFLTK</sequence>
<comment type="similarity">
    <text evidence="2">Belongs to the cysteine synthase/cystathionine beta-synthase family.</text>
</comment>
<comment type="cofactor">
    <cofactor evidence="1 4">
        <name>pyridoxal 5'-phosphate</name>
        <dbReference type="ChEBI" id="CHEBI:597326"/>
    </cofactor>
</comment>
<evidence type="ECO:0000256" key="5">
    <source>
        <dbReference type="PIRSR" id="PIRSR605856-51"/>
    </source>
</evidence>
<evidence type="ECO:0000256" key="4">
    <source>
        <dbReference type="PIRSR" id="PIRSR605856-50"/>
    </source>
</evidence>
<dbReference type="InterPro" id="IPR036052">
    <property type="entry name" value="TrpB-like_PALP_sf"/>
</dbReference>
<feature type="binding site" evidence="4">
    <location>
        <position position="263"/>
    </location>
    <ligand>
        <name>pyridoxal 5'-phosphate</name>
        <dbReference type="ChEBI" id="CHEBI:597326"/>
    </ligand>
</feature>
<dbReference type="GO" id="GO:0006535">
    <property type="term" value="P:cysteine biosynthetic process from serine"/>
    <property type="evidence" value="ECO:0007669"/>
    <property type="project" value="InterPro"/>
</dbReference>
<keyword evidence="3 4" id="KW-0663">Pyridoxal phosphate</keyword>
<dbReference type="InterPro" id="IPR005856">
    <property type="entry name" value="Cys_synth"/>
</dbReference>
<dbReference type="GO" id="GO:0004124">
    <property type="term" value="F:cysteine synthase activity"/>
    <property type="evidence" value="ECO:0007669"/>
    <property type="project" value="InterPro"/>
</dbReference>
<dbReference type="FunFam" id="3.40.50.1100:FF:000003">
    <property type="entry name" value="Cystathionine beta-synthase"/>
    <property type="match status" value="1"/>
</dbReference>
<evidence type="ECO:0000259" key="6">
    <source>
        <dbReference type="Pfam" id="PF00291"/>
    </source>
</evidence>
<feature type="binding site" evidence="4">
    <location>
        <begin position="175"/>
        <end position="179"/>
    </location>
    <ligand>
        <name>pyridoxal 5'-phosphate</name>
        <dbReference type="ChEBI" id="CHEBI:597326"/>
    </ligand>
</feature>
<feature type="domain" description="Tryptophan synthase beta chain-like PALP" evidence="6">
    <location>
        <begin position="8"/>
        <end position="289"/>
    </location>
</feature>
<dbReference type="RefSeq" id="WP_098994431.1">
    <property type="nucleotide sequence ID" value="NZ_CP084159.1"/>
</dbReference>
<reference evidence="7 8" key="1">
    <citation type="submission" date="2017-06" db="EMBL/GenBank/DDBJ databases">
        <title>Draft genome sequence of Fusobacterium nucleatum subsp. polymorphum KCOM 1330 (=ChDC F330).</title>
        <authorList>
            <person name="Kook J.-K."/>
            <person name="Park S.-N."/>
            <person name="Lim Y.K."/>
            <person name="Roh H."/>
        </authorList>
    </citation>
    <scope>NUCLEOTIDE SEQUENCE [LARGE SCALE GENOMIC DNA]</scope>
    <source>
        <strain evidence="8">KCOM 1330 (ChDC F330)</strain>
    </source>
</reference>
<comment type="caution">
    <text evidence="7">The sequence shown here is derived from an EMBL/GenBank/DDBJ whole genome shotgun (WGS) entry which is preliminary data.</text>
</comment>
<dbReference type="InterPro" id="IPR001926">
    <property type="entry name" value="TrpB-like_PALP"/>
</dbReference>
<feature type="modified residue" description="N6-(pyridoxal phosphate)lysine" evidence="5">
    <location>
        <position position="42"/>
    </location>
</feature>
<dbReference type="NCBIfam" id="TIGR01139">
    <property type="entry name" value="cysK"/>
    <property type="match status" value="1"/>
</dbReference>
<accession>A0A2C6C2Z2</accession>
<evidence type="ECO:0000256" key="1">
    <source>
        <dbReference type="ARBA" id="ARBA00001933"/>
    </source>
</evidence>
<dbReference type="EMBL" id="NIRQ01000001">
    <property type="protein sequence ID" value="PHI13156.1"/>
    <property type="molecule type" value="Genomic_DNA"/>
</dbReference>
<evidence type="ECO:0000313" key="8">
    <source>
        <dbReference type="Proteomes" id="UP000221852"/>
    </source>
</evidence>
<dbReference type="CDD" id="cd01561">
    <property type="entry name" value="CBS_like"/>
    <property type="match status" value="1"/>
</dbReference>
<dbReference type="SUPFAM" id="SSF53686">
    <property type="entry name" value="Tryptophan synthase beta subunit-like PLP-dependent enzymes"/>
    <property type="match status" value="1"/>
</dbReference>
<dbReference type="Proteomes" id="UP000221852">
    <property type="component" value="Unassembled WGS sequence"/>
</dbReference>
<dbReference type="Gene3D" id="3.40.50.1100">
    <property type="match status" value="2"/>
</dbReference>